<proteinExistence type="predicted"/>
<keyword evidence="1" id="KW-0175">Coiled coil</keyword>
<organism evidence="5 6">
    <name type="scientific">Methylobacterium longum</name>
    <dbReference type="NCBI Taxonomy" id="767694"/>
    <lineage>
        <taxon>Bacteria</taxon>
        <taxon>Pseudomonadati</taxon>
        <taxon>Pseudomonadota</taxon>
        <taxon>Alphaproteobacteria</taxon>
        <taxon>Hyphomicrobiales</taxon>
        <taxon>Methylobacteriaceae</taxon>
        <taxon>Methylobacterium</taxon>
    </lineage>
</organism>
<feature type="region of interest" description="Disordered" evidence="2">
    <location>
        <begin position="389"/>
        <end position="419"/>
    </location>
</feature>
<feature type="domain" description="Caspase family p20" evidence="4">
    <location>
        <begin position="26"/>
        <end position="155"/>
    </location>
</feature>
<dbReference type="PANTHER" id="PTHR22576">
    <property type="entry name" value="MUCOSA ASSOCIATED LYMPHOID TISSUE LYMPHOMA TRANSLOCATION PROTEIN 1/PARACASPASE"/>
    <property type="match status" value="1"/>
</dbReference>
<dbReference type="Proteomes" id="UP001244297">
    <property type="component" value="Unassembled WGS sequence"/>
</dbReference>
<evidence type="ECO:0000256" key="3">
    <source>
        <dbReference type="SAM" id="SignalP"/>
    </source>
</evidence>
<feature type="chain" id="PRO_5047453159" evidence="3">
    <location>
        <begin position="23"/>
        <end position="715"/>
    </location>
</feature>
<dbReference type="InterPro" id="IPR052039">
    <property type="entry name" value="Caspase-related_regulators"/>
</dbReference>
<feature type="compositionally biased region" description="Basic and acidic residues" evidence="2">
    <location>
        <begin position="646"/>
        <end position="662"/>
    </location>
</feature>
<reference evidence="6" key="1">
    <citation type="journal article" date="2019" name="Int. J. Syst. Evol. Microbiol.">
        <title>The Global Catalogue of Microorganisms (GCM) 10K type strain sequencing project: providing services to taxonomists for standard genome sequencing and annotation.</title>
        <authorList>
            <consortium name="The Broad Institute Genomics Platform"/>
            <consortium name="The Broad Institute Genome Sequencing Center for Infectious Disease"/>
            <person name="Wu L."/>
            <person name="Ma J."/>
        </authorList>
    </citation>
    <scope>NUCLEOTIDE SEQUENCE [LARGE SCALE GENOMIC DNA]</scope>
    <source>
        <strain evidence="6">CECT 7806</strain>
    </source>
</reference>
<keyword evidence="6" id="KW-1185">Reference proteome</keyword>
<accession>A0ABT8AMW9</accession>
<dbReference type="PANTHER" id="PTHR22576:SF37">
    <property type="entry name" value="MUCOSA-ASSOCIATED LYMPHOID TISSUE LYMPHOMA TRANSLOCATION PROTEIN 1"/>
    <property type="match status" value="1"/>
</dbReference>
<feature type="compositionally biased region" description="Basic and acidic residues" evidence="2">
    <location>
        <begin position="389"/>
        <end position="398"/>
    </location>
</feature>
<dbReference type="Gene3D" id="3.40.50.1460">
    <property type="match status" value="1"/>
</dbReference>
<feature type="compositionally biased region" description="Basic and acidic residues" evidence="2">
    <location>
        <begin position="628"/>
        <end position="638"/>
    </location>
</feature>
<feature type="region of interest" description="Disordered" evidence="2">
    <location>
        <begin position="628"/>
        <end position="662"/>
    </location>
</feature>
<dbReference type="InterPro" id="IPR029030">
    <property type="entry name" value="Caspase-like_dom_sf"/>
</dbReference>
<feature type="signal peptide" evidence="3">
    <location>
        <begin position="1"/>
        <end position="22"/>
    </location>
</feature>
<evidence type="ECO:0000259" key="4">
    <source>
        <dbReference type="PROSITE" id="PS50208"/>
    </source>
</evidence>
<dbReference type="PROSITE" id="PS50208">
    <property type="entry name" value="CASPASE_P20"/>
    <property type="match status" value="1"/>
</dbReference>
<dbReference type="EMBL" id="JAUFPT010000031">
    <property type="protein sequence ID" value="MDN3571125.1"/>
    <property type="molecule type" value="Genomic_DNA"/>
</dbReference>
<name>A0ABT8AMW9_9HYPH</name>
<evidence type="ECO:0000313" key="6">
    <source>
        <dbReference type="Proteomes" id="UP001244297"/>
    </source>
</evidence>
<dbReference type="RefSeq" id="WP_290355662.1">
    <property type="nucleotide sequence ID" value="NZ_JAUFPT010000031.1"/>
</dbReference>
<dbReference type="Pfam" id="PF00656">
    <property type="entry name" value="Peptidase_C14"/>
    <property type="match status" value="1"/>
</dbReference>
<sequence>MRALLILLVSAALSLAADYVVAAPSGRRVALVIGNAHYTRFSALANPSNDAQDVADELRRQGFEVISGFDLGREAIRDRLRQFARSAQGAEAALAYYAGHGLQYRNRNYIVPTDAQLQDEFDLEYETIRIDDVVEELKRADGVRILILDACRNLPMKSSTGHEAFFENGLAKYSGRGLVVAYATQANALAYDGVGRNSIFTKAFLSTLKEPGLDLSTFFQRVSNSVDTESEGRQTPELSLSFPGKFVFNRGETDREAWHKLRESSDPDALRDFLKKFPNSDLGDAANSKLALIEEIRRASQREAELKATRLAESERRQREEEARRLQAFEEERRRIEAARFLEEEQRRRLAEVGRKAEESRKAEEARQQQLAAQKAEVLRLAEVARKAEESRKAEEVRQQQLAAQKALPTERSSVPQSTPLALKEALPFSGMVATTPQLTPDVKQDGRLAALLADDPISASRLTQSPTAIDIVKLNDVPPSSSERNLESVAQTSPDLDDLVQAVHHRLSIVGCYTNRPEPSWGQNSIDAVKRFYQFAHLEGDGKMGAGRALNLSSAKPDLALLEDLSKFDHQICPLTCPEGSEVRDGICVKVTCPGAFELRDGRCIPRDVLVPLAKPAIKLRERELRQRTAKPAEKPTVRPPVSRPIKEAHTASPPIRDKRIAPKPTVKVVDPVRIRPRLPALVRTQPTQPARPTASAAPSFGEVGAIRAMTRMP</sequence>
<evidence type="ECO:0000313" key="5">
    <source>
        <dbReference type="EMBL" id="MDN3571125.1"/>
    </source>
</evidence>
<feature type="coiled-coil region" evidence="1">
    <location>
        <begin position="312"/>
        <end position="339"/>
    </location>
</feature>
<evidence type="ECO:0000256" key="1">
    <source>
        <dbReference type="SAM" id="Coils"/>
    </source>
</evidence>
<dbReference type="InterPro" id="IPR011600">
    <property type="entry name" value="Pept_C14_caspase"/>
</dbReference>
<evidence type="ECO:0000256" key="2">
    <source>
        <dbReference type="SAM" id="MobiDB-lite"/>
    </source>
</evidence>
<dbReference type="InterPro" id="IPR001309">
    <property type="entry name" value="Pept_C14_p20"/>
</dbReference>
<keyword evidence="3" id="KW-0732">Signal</keyword>
<gene>
    <name evidence="5" type="ORF">QWZ18_10870</name>
</gene>
<protein>
    <submittedName>
        <fullName evidence="5">Caspase family protein</fullName>
    </submittedName>
</protein>
<dbReference type="SUPFAM" id="SSF52129">
    <property type="entry name" value="Caspase-like"/>
    <property type="match status" value="1"/>
</dbReference>
<dbReference type="CDD" id="cd22265">
    <property type="entry name" value="UDM1_RNF168"/>
    <property type="match status" value="1"/>
</dbReference>
<comment type="caution">
    <text evidence="5">The sequence shown here is derived from an EMBL/GenBank/DDBJ whole genome shotgun (WGS) entry which is preliminary data.</text>
</comment>